<dbReference type="KEGG" id="lcic:INQ41_08755"/>
<dbReference type="InterPro" id="IPR039425">
    <property type="entry name" value="RNA_pol_sigma-70-like"/>
</dbReference>
<dbReference type="InterPro" id="IPR053812">
    <property type="entry name" value="HTH_Sigma70_ECF-like"/>
</dbReference>
<dbReference type="GO" id="GO:0006352">
    <property type="term" value="P:DNA-templated transcription initiation"/>
    <property type="evidence" value="ECO:0007669"/>
    <property type="project" value="InterPro"/>
</dbReference>
<keyword evidence="4" id="KW-0804">Transcription</keyword>
<keyword evidence="7" id="KW-1185">Reference proteome</keyword>
<keyword evidence="3" id="KW-0731">Sigma factor</keyword>
<dbReference type="NCBIfam" id="TIGR02937">
    <property type="entry name" value="sigma70-ECF"/>
    <property type="match status" value="1"/>
</dbReference>
<dbReference type="AlphaFoldDB" id="A0A7S6UEE4"/>
<dbReference type="EMBL" id="CP063656">
    <property type="protein sequence ID" value="QOW18778.1"/>
    <property type="molecule type" value="Genomic_DNA"/>
</dbReference>
<dbReference type="Pfam" id="PF07638">
    <property type="entry name" value="Sigma70_ECF"/>
    <property type="match status" value="1"/>
</dbReference>
<evidence type="ECO:0000313" key="7">
    <source>
        <dbReference type="Proteomes" id="UP000594059"/>
    </source>
</evidence>
<accession>A0A7S6UEE4</accession>
<dbReference type="InterPro" id="IPR014284">
    <property type="entry name" value="RNA_pol_sigma-70_dom"/>
</dbReference>
<dbReference type="InterPro" id="IPR036388">
    <property type="entry name" value="WH-like_DNA-bd_sf"/>
</dbReference>
<dbReference type="InterPro" id="IPR013324">
    <property type="entry name" value="RNA_pol_sigma_r3/r4-like"/>
</dbReference>
<protein>
    <submittedName>
        <fullName evidence="6">Sigma-70 family RNA polymerase sigma factor</fullName>
    </submittedName>
</protein>
<feature type="domain" description="RNA polymerase sigma-70 ECF-like HTH" evidence="5">
    <location>
        <begin position="3"/>
        <end position="182"/>
    </location>
</feature>
<dbReference type="PANTHER" id="PTHR43133:SF39">
    <property type="entry name" value="SIMILAR TO RNA POLYMERASE SIGMA-E FACTOR"/>
    <property type="match status" value="1"/>
</dbReference>
<evidence type="ECO:0000256" key="4">
    <source>
        <dbReference type="ARBA" id="ARBA00023163"/>
    </source>
</evidence>
<organism evidence="6 7">
    <name type="scientific">Novilysobacter ciconiae</name>
    <dbReference type="NCBI Taxonomy" id="2781022"/>
    <lineage>
        <taxon>Bacteria</taxon>
        <taxon>Pseudomonadati</taxon>
        <taxon>Pseudomonadota</taxon>
        <taxon>Gammaproteobacteria</taxon>
        <taxon>Lysobacterales</taxon>
        <taxon>Lysobacteraceae</taxon>
        <taxon>Novilysobacter</taxon>
    </lineage>
</organism>
<dbReference type="InterPro" id="IPR011517">
    <property type="entry name" value="RNA_pol_sigma70_ECF-like"/>
</dbReference>
<evidence type="ECO:0000259" key="5">
    <source>
        <dbReference type="Pfam" id="PF07638"/>
    </source>
</evidence>
<dbReference type="NCBIfam" id="TIGR02999">
    <property type="entry name" value="Sig-70_X6"/>
    <property type="match status" value="1"/>
</dbReference>
<sequence length="183" mass="20244">MVENITGLLHQWQGGDLKAREQLFELLYADLVLVARNRLSQHGSSTLQPAALVNESLMRLMESDAGYKDRTHFVAVAALRMRAVLVDHARARAASKRGGNVEMLTLSHAGAAPGEQDMVYEVLALHQALNRLAELEPRAASAIELTYFGGMSREEIVLVLGVSLPTVDRDLRFARAWLNRQLS</sequence>
<dbReference type="SUPFAM" id="SSF88946">
    <property type="entry name" value="Sigma2 domain of RNA polymerase sigma factors"/>
    <property type="match status" value="1"/>
</dbReference>
<dbReference type="GO" id="GO:0016987">
    <property type="term" value="F:sigma factor activity"/>
    <property type="evidence" value="ECO:0007669"/>
    <property type="project" value="UniProtKB-KW"/>
</dbReference>
<dbReference type="PANTHER" id="PTHR43133">
    <property type="entry name" value="RNA POLYMERASE ECF-TYPE SIGMA FACTO"/>
    <property type="match status" value="1"/>
</dbReference>
<proteinExistence type="inferred from homology"/>
<keyword evidence="2" id="KW-0805">Transcription regulation</keyword>
<dbReference type="InterPro" id="IPR013325">
    <property type="entry name" value="RNA_pol_sigma_r2"/>
</dbReference>
<dbReference type="Gene3D" id="1.10.10.10">
    <property type="entry name" value="Winged helix-like DNA-binding domain superfamily/Winged helix DNA-binding domain"/>
    <property type="match status" value="1"/>
</dbReference>
<dbReference type="Proteomes" id="UP000594059">
    <property type="component" value="Chromosome"/>
</dbReference>
<evidence type="ECO:0000313" key="6">
    <source>
        <dbReference type="EMBL" id="QOW18778.1"/>
    </source>
</evidence>
<gene>
    <name evidence="6" type="ORF">INQ41_08755</name>
</gene>
<comment type="similarity">
    <text evidence="1">Belongs to the sigma-70 factor family. ECF subfamily.</text>
</comment>
<evidence type="ECO:0000256" key="3">
    <source>
        <dbReference type="ARBA" id="ARBA00023082"/>
    </source>
</evidence>
<evidence type="ECO:0000256" key="2">
    <source>
        <dbReference type="ARBA" id="ARBA00023015"/>
    </source>
</evidence>
<evidence type="ECO:0000256" key="1">
    <source>
        <dbReference type="ARBA" id="ARBA00010641"/>
    </source>
</evidence>
<dbReference type="SUPFAM" id="SSF88659">
    <property type="entry name" value="Sigma3 and sigma4 domains of RNA polymerase sigma factors"/>
    <property type="match status" value="1"/>
</dbReference>
<reference evidence="6 7" key="1">
    <citation type="submission" date="2020-10" db="EMBL/GenBank/DDBJ databases">
        <title>complete genome sequencing of Lysobacter sp. H21R20.</title>
        <authorList>
            <person name="Bae J.-W."/>
            <person name="Lee S.-Y."/>
        </authorList>
    </citation>
    <scope>NUCLEOTIDE SEQUENCE [LARGE SCALE GENOMIC DNA]</scope>
    <source>
        <strain evidence="6 7">H21R20</strain>
    </source>
</reference>
<name>A0A7S6UEE4_9GAMM</name>